<dbReference type="PROSITE" id="PS50042">
    <property type="entry name" value="CNMP_BINDING_3"/>
    <property type="match status" value="1"/>
</dbReference>
<accession>W0F307</accession>
<dbReference type="EMBL" id="CP007035">
    <property type="protein sequence ID" value="AHF15889.1"/>
    <property type="molecule type" value="Genomic_DNA"/>
</dbReference>
<dbReference type="InterPro" id="IPR014710">
    <property type="entry name" value="RmlC-like_jellyroll"/>
</dbReference>
<dbReference type="Gene3D" id="2.60.120.10">
    <property type="entry name" value="Jelly Rolls"/>
    <property type="match status" value="1"/>
</dbReference>
<organism evidence="2 3">
    <name type="scientific">Niabella soli DSM 19437</name>
    <dbReference type="NCBI Taxonomy" id="929713"/>
    <lineage>
        <taxon>Bacteria</taxon>
        <taxon>Pseudomonadati</taxon>
        <taxon>Bacteroidota</taxon>
        <taxon>Chitinophagia</taxon>
        <taxon>Chitinophagales</taxon>
        <taxon>Chitinophagaceae</taxon>
        <taxon>Niabella</taxon>
    </lineage>
</organism>
<proteinExistence type="predicted"/>
<protein>
    <submittedName>
        <fullName evidence="2">Crp/Fnr family transcription regulator</fullName>
    </submittedName>
</protein>
<dbReference type="STRING" id="929713.NIASO_13425"/>
<dbReference type="RefSeq" id="WP_025298936.1">
    <property type="nucleotide sequence ID" value="NZ_CP007035.1"/>
</dbReference>
<sequence length="195" mass="23248">MYDNLINNLKHFMPFPEDDLDFFLSLMEPRHCKKHEKIIRIGDPVNYVFYIDKGLIRYYSEHGGKDQTLRLFRENMWVSEYASFLTRKPSMICIEALEDTTLLQMHFDRMQEGYERAKVFERFGRKIAEALFIREVEMATERRTKSAETRYLELVQNDPAIINRVPLKYIASILGIEPESLSRIRRRTTRTKNGN</sequence>
<evidence type="ECO:0000313" key="3">
    <source>
        <dbReference type="Proteomes" id="UP000003586"/>
    </source>
</evidence>
<dbReference type="Proteomes" id="UP000003586">
    <property type="component" value="Chromosome"/>
</dbReference>
<dbReference type="InterPro" id="IPR018490">
    <property type="entry name" value="cNMP-bd_dom_sf"/>
</dbReference>
<dbReference type="Pfam" id="PF00027">
    <property type="entry name" value="cNMP_binding"/>
    <property type="match status" value="1"/>
</dbReference>
<name>W0F307_9BACT</name>
<gene>
    <name evidence="2" type="ORF">NIASO_13425</name>
</gene>
<dbReference type="CDD" id="cd00038">
    <property type="entry name" value="CAP_ED"/>
    <property type="match status" value="1"/>
</dbReference>
<dbReference type="KEGG" id="nso:NIASO_13425"/>
<dbReference type="OrthoDB" id="663011at2"/>
<reference evidence="2 3" key="1">
    <citation type="submission" date="2013-12" db="EMBL/GenBank/DDBJ databases">
        <authorList>
            <consortium name="DOE Joint Genome Institute"/>
            <person name="Eisen J."/>
            <person name="Huntemann M."/>
            <person name="Han J."/>
            <person name="Chen A."/>
            <person name="Kyrpides N."/>
            <person name="Mavromatis K."/>
            <person name="Markowitz V."/>
            <person name="Palaniappan K."/>
            <person name="Ivanova N."/>
            <person name="Schaumberg A."/>
            <person name="Pati A."/>
            <person name="Liolios K."/>
            <person name="Nordberg H.P."/>
            <person name="Cantor M.N."/>
            <person name="Hua S.X."/>
            <person name="Woyke T."/>
        </authorList>
    </citation>
    <scope>NUCLEOTIDE SEQUENCE [LARGE SCALE GENOMIC DNA]</scope>
    <source>
        <strain evidence="3">DSM 19437</strain>
    </source>
</reference>
<dbReference type="HOGENOM" id="CLU_075053_9_2_10"/>
<keyword evidence="3" id="KW-1185">Reference proteome</keyword>
<dbReference type="AlphaFoldDB" id="W0F307"/>
<dbReference type="SUPFAM" id="SSF51206">
    <property type="entry name" value="cAMP-binding domain-like"/>
    <property type="match status" value="1"/>
</dbReference>
<evidence type="ECO:0000313" key="2">
    <source>
        <dbReference type="EMBL" id="AHF15889.1"/>
    </source>
</evidence>
<dbReference type="SMART" id="SM00100">
    <property type="entry name" value="cNMP"/>
    <property type="match status" value="1"/>
</dbReference>
<feature type="domain" description="Cyclic nucleotide-binding" evidence="1">
    <location>
        <begin position="11"/>
        <end position="112"/>
    </location>
</feature>
<evidence type="ECO:0000259" key="1">
    <source>
        <dbReference type="PROSITE" id="PS50042"/>
    </source>
</evidence>
<dbReference type="InterPro" id="IPR000595">
    <property type="entry name" value="cNMP-bd_dom"/>
</dbReference>
<dbReference type="eggNOG" id="COG0664">
    <property type="taxonomic scope" value="Bacteria"/>
</dbReference>